<proteinExistence type="predicted"/>
<organism evidence="1">
    <name type="scientific">marine metagenome</name>
    <dbReference type="NCBI Taxonomy" id="408172"/>
    <lineage>
        <taxon>unclassified sequences</taxon>
        <taxon>metagenomes</taxon>
        <taxon>ecological metagenomes</taxon>
    </lineage>
</organism>
<accession>A0A382GLM1</accession>
<dbReference type="AlphaFoldDB" id="A0A382GLM1"/>
<protein>
    <submittedName>
        <fullName evidence="1">Uncharacterized protein</fullName>
    </submittedName>
</protein>
<reference evidence="1" key="1">
    <citation type="submission" date="2018-05" db="EMBL/GenBank/DDBJ databases">
        <authorList>
            <person name="Lanie J.A."/>
            <person name="Ng W.-L."/>
            <person name="Kazmierczak K.M."/>
            <person name="Andrzejewski T.M."/>
            <person name="Davidsen T.M."/>
            <person name="Wayne K.J."/>
            <person name="Tettelin H."/>
            <person name="Glass J.I."/>
            <person name="Rusch D."/>
            <person name="Podicherti R."/>
            <person name="Tsui H.-C.T."/>
            <person name="Winkler M.E."/>
        </authorList>
    </citation>
    <scope>NUCLEOTIDE SEQUENCE</scope>
</reference>
<evidence type="ECO:0000313" key="1">
    <source>
        <dbReference type="EMBL" id="SVB75859.1"/>
    </source>
</evidence>
<dbReference type="EMBL" id="UINC01056160">
    <property type="protein sequence ID" value="SVB75859.1"/>
    <property type="molecule type" value="Genomic_DNA"/>
</dbReference>
<gene>
    <name evidence="1" type="ORF">METZ01_LOCUS228713</name>
</gene>
<feature type="non-terminal residue" evidence="1">
    <location>
        <position position="1"/>
    </location>
</feature>
<sequence>VKELDFKPIDNITPELVNTHSEINIKNVEKTVNDLQFSEEKILVCGTGVSSHPEFNPRFATPSAMIQADLYITVDHHKPKKEYFTKQGNYALSLIVHPDVPKKILELNGKIFWFSPQYLKNDLPKIISGVITMDNSGLASISLASYFNAKSILLSGIKLTDSYAKFLEGEKLVFENASKNKTRIFSLDGILATKATFDEWCKF</sequence>
<name>A0A382GLM1_9ZZZZ</name>